<keyword evidence="2" id="KW-1185">Reference proteome</keyword>
<proteinExistence type="predicted"/>
<gene>
    <name evidence="1" type="ORF">MJO28_004121</name>
</gene>
<evidence type="ECO:0000313" key="2">
    <source>
        <dbReference type="Proteomes" id="UP001060170"/>
    </source>
</evidence>
<reference evidence="1 2" key="3">
    <citation type="journal article" date="2022" name="Microbiol. Spectr.">
        <title>Folding features and dynamics of 3D genome architecture in plant fungal pathogens.</title>
        <authorList>
            <person name="Xia C."/>
        </authorList>
    </citation>
    <scope>NUCLEOTIDE SEQUENCE [LARGE SCALE GENOMIC DNA]</scope>
    <source>
        <strain evidence="1 2">93-210</strain>
    </source>
</reference>
<dbReference type="Proteomes" id="UP001060170">
    <property type="component" value="Chromosome 4"/>
</dbReference>
<dbReference type="EMBL" id="CM045868">
    <property type="protein sequence ID" value="KAI7957026.1"/>
    <property type="molecule type" value="Genomic_DNA"/>
</dbReference>
<comment type="caution">
    <text evidence="1">The sequence shown here is derived from an EMBL/GenBank/DDBJ whole genome shotgun (WGS) entry which is preliminary data.</text>
</comment>
<organism evidence="1 2">
    <name type="scientific">Puccinia striiformis f. sp. tritici</name>
    <dbReference type="NCBI Taxonomy" id="168172"/>
    <lineage>
        <taxon>Eukaryota</taxon>
        <taxon>Fungi</taxon>
        <taxon>Dikarya</taxon>
        <taxon>Basidiomycota</taxon>
        <taxon>Pucciniomycotina</taxon>
        <taxon>Pucciniomycetes</taxon>
        <taxon>Pucciniales</taxon>
        <taxon>Pucciniaceae</taxon>
        <taxon>Puccinia</taxon>
    </lineage>
</organism>
<sequence>MCNSVNLVRPRVKIGGFRKTSLHKHRISRRRRLRTLYSLHSSQLKRSLNIKISVWHSDQEATILFPRTWLNQPFNVLFDSKKTQHLTTHYKFFTGTKKPSMMSNVCNSTNLVRPRVKIGGVRKTSLHKNRISRRRRLRTLYSLHSSQLKRSLNIKISVWHSDQEATILFPRTWLNQPFNVLFDSKKTQHLTTHYKFFTGTKKPSMMSNVCNSTNLARPRVKIWGFRKTSLHEHRISRRRRRESIRTRVLERLKPDANLFPLASPYSSQPALHPSHPEVQRQESSTHVETGLNDNAWFDESTANLPHHPGPYEEIDFGLPHYQDEQLQPDVTSSIQQPTQTISSDFPGPDQGPSNQVETGLNDSKSLAKQSHGDHHIDAHRAKSTIQFSPQLQKDSWFDEYTANLPQHPGPYKEFDFSVLFDKEVQIQPQPTSSNQQPMQTNSTDLPGLSYEATPQEYEPRPMQVEPSQTPNVLGEGRQSAMGLPGPSHRHQIPKSLVMYRFLDFAVEDEGFFREVPGGWACKYPACMKRWGLEARRDNMLAHWVSHSDDTPFACNVDEFHPPAHGQEPCHQIYKRANELKNHVKKDHNLDAWQKGFSRTRTFAEMDTDEAPRRTQGRQRRTEIGAGEDVGEMSTREMA</sequence>
<reference evidence="2" key="1">
    <citation type="journal article" date="2018" name="BMC Genomics">
        <title>Genomic insights into host adaptation between the wheat stripe rust pathogen (Puccinia striiformis f. sp. tritici) and the barley stripe rust pathogen (Puccinia striiformis f. sp. hordei).</title>
        <authorList>
            <person name="Xia C."/>
            <person name="Wang M."/>
            <person name="Yin C."/>
            <person name="Cornejo O.E."/>
            <person name="Hulbert S.H."/>
            <person name="Chen X."/>
        </authorList>
    </citation>
    <scope>NUCLEOTIDE SEQUENCE [LARGE SCALE GENOMIC DNA]</scope>
    <source>
        <strain evidence="2">93-210</strain>
    </source>
</reference>
<protein>
    <submittedName>
        <fullName evidence="1">Uncharacterized protein</fullName>
    </submittedName>
</protein>
<accession>A0ACC0ENI9</accession>
<evidence type="ECO:0000313" key="1">
    <source>
        <dbReference type="EMBL" id="KAI7957026.1"/>
    </source>
</evidence>
<reference evidence="2" key="2">
    <citation type="journal article" date="2018" name="Mol. Plant Microbe Interact.">
        <title>Genome sequence resources for the wheat stripe rust pathogen (Puccinia striiformis f. sp. tritici) and the barley stripe rust pathogen (Puccinia striiformis f. sp. hordei).</title>
        <authorList>
            <person name="Xia C."/>
            <person name="Wang M."/>
            <person name="Yin C."/>
            <person name="Cornejo O.E."/>
            <person name="Hulbert S.H."/>
            <person name="Chen X."/>
        </authorList>
    </citation>
    <scope>NUCLEOTIDE SEQUENCE [LARGE SCALE GENOMIC DNA]</scope>
    <source>
        <strain evidence="2">93-210</strain>
    </source>
</reference>
<name>A0ACC0ENI9_9BASI</name>